<evidence type="ECO:0000313" key="3">
    <source>
        <dbReference type="Proteomes" id="UP000263268"/>
    </source>
</evidence>
<feature type="chain" id="PRO_5017728025" description="DUF3244 domain-containing protein" evidence="1">
    <location>
        <begin position="22"/>
        <end position="130"/>
    </location>
</feature>
<proteinExistence type="predicted"/>
<gene>
    <name evidence="2" type="ORF">DHV22_00875</name>
</gene>
<dbReference type="PROSITE" id="PS51257">
    <property type="entry name" value="PROKAR_LIPOPROTEIN"/>
    <property type="match status" value="1"/>
</dbReference>
<dbReference type="Proteomes" id="UP000263268">
    <property type="component" value="Unassembled WGS sequence"/>
</dbReference>
<evidence type="ECO:0000313" key="2">
    <source>
        <dbReference type="EMBL" id="HCY80251.1"/>
    </source>
</evidence>
<name>A0A3D6BM20_9FLAO</name>
<evidence type="ECO:0008006" key="4">
    <source>
        <dbReference type="Google" id="ProtNLM"/>
    </source>
</evidence>
<accession>A0A3D6BM20</accession>
<protein>
    <recommendedName>
        <fullName evidence="4">DUF3244 domain-containing protein</fullName>
    </recommendedName>
</protein>
<sequence length="130" mass="15063">MKFNGFLLVIALLLFSCNEVTDNLLDEVIPEPDTLEVGIKNNTNYRFNRTEIISNNNTYVYQVIEPDAISNFIEMAFIYSEVELKIQTDDGYFSFSPSHYLEDTKVTKGLYYFEVNISNNQTVSITRKTF</sequence>
<keyword evidence="1" id="KW-0732">Signal</keyword>
<organism evidence="2 3">
    <name type="scientific">Xanthomarina gelatinilytica</name>
    <dbReference type="NCBI Taxonomy" id="1137281"/>
    <lineage>
        <taxon>Bacteria</taxon>
        <taxon>Pseudomonadati</taxon>
        <taxon>Bacteroidota</taxon>
        <taxon>Flavobacteriia</taxon>
        <taxon>Flavobacteriales</taxon>
        <taxon>Flavobacteriaceae</taxon>
        <taxon>Xanthomarina</taxon>
    </lineage>
</organism>
<feature type="signal peptide" evidence="1">
    <location>
        <begin position="1"/>
        <end position="21"/>
    </location>
</feature>
<dbReference type="AlphaFoldDB" id="A0A3D6BM20"/>
<comment type="caution">
    <text evidence="2">The sequence shown here is derived from an EMBL/GenBank/DDBJ whole genome shotgun (WGS) entry which is preliminary data.</text>
</comment>
<reference evidence="2 3" key="1">
    <citation type="journal article" date="2018" name="Nat. Biotechnol.">
        <title>A standardized bacterial taxonomy based on genome phylogeny substantially revises the tree of life.</title>
        <authorList>
            <person name="Parks D.H."/>
            <person name="Chuvochina M."/>
            <person name="Waite D.W."/>
            <person name="Rinke C."/>
            <person name="Skarshewski A."/>
            <person name="Chaumeil P.A."/>
            <person name="Hugenholtz P."/>
        </authorList>
    </citation>
    <scope>NUCLEOTIDE SEQUENCE [LARGE SCALE GENOMIC DNA]</scope>
    <source>
        <strain evidence="2">UBA10227</strain>
    </source>
</reference>
<evidence type="ECO:0000256" key="1">
    <source>
        <dbReference type="SAM" id="SignalP"/>
    </source>
</evidence>
<dbReference type="EMBL" id="DPRK01000019">
    <property type="protein sequence ID" value="HCY80251.1"/>
    <property type="molecule type" value="Genomic_DNA"/>
</dbReference>